<comment type="subcellular location">
    <subcellularLocation>
        <location evidence="1">Membrane</location>
        <topology evidence="1">Multi-pass membrane protein</topology>
    </subcellularLocation>
</comment>
<evidence type="ECO:0000256" key="3">
    <source>
        <dbReference type="ARBA" id="ARBA00022692"/>
    </source>
</evidence>
<evidence type="ECO:0000256" key="6">
    <source>
        <dbReference type="SAM" id="Phobius"/>
    </source>
</evidence>
<keyword evidence="9" id="KW-1185">Reference proteome</keyword>
<dbReference type="InterPro" id="IPR001104">
    <property type="entry name" value="3-oxo-5_a-steroid_4-DH_C"/>
</dbReference>
<feature type="transmembrane region" description="Helical" evidence="6">
    <location>
        <begin position="118"/>
        <end position="142"/>
    </location>
</feature>
<dbReference type="Gramene" id="mRNA:MD02G0221900">
    <property type="protein sequence ID" value="mRNA:MD02G0221900"/>
    <property type="gene ID" value="MD02G0221900"/>
</dbReference>
<feature type="transmembrane region" description="Helical" evidence="6">
    <location>
        <begin position="154"/>
        <end position="172"/>
    </location>
</feature>
<evidence type="ECO:0000256" key="2">
    <source>
        <dbReference type="ARBA" id="ARBA00007742"/>
    </source>
</evidence>
<keyword evidence="4 6" id="KW-1133">Transmembrane helix</keyword>
<evidence type="ECO:0000313" key="9">
    <source>
        <dbReference type="Proteomes" id="UP000290289"/>
    </source>
</evidence>
<evidence type="ECO:0000256" key="5">
    <source>
        <dbReference type="ARBA" id="ARBA00023136"/>
    </source>
</evidence>
<keyword evidence="5 6" id="KW-0472">Membrane</keyword>
<sequence length="264" mass="29766">MSTTYIFPQLSSLFVTSMSVISFTILAVYGFLELREKHLHYSKFWNSGSKTFAVKEIKLSSRTGMLITYTPAFLAAVASFVIYPQEDIRMLLLSSALTIHFLKRILEVLFVHKYSGGMILDSAVIISLSYGVCTASVTYAQSLTKGLPEPSIDLKYLGCLLFILGISGNFYHHCLLSRMRRLQGDKEYKIPKGGLFGIIICPHYLFEIIGFVGLALISQTLYGFSFTTGSALYLIARSYVTRRWYVSKFEDFPKNVKALIPYVL</sequence>
<dbReference type="Pfam" id="PF02544">
    <property type="entry name" value="Steroid_dh"/>
    <property type="match status" value="1"/>
</dbReference>
<dbReference type="STRING" id="3750.A0A498KC29"/>
<dbReference type="GO" id="GO:0016627">
    <property type="term" value="F:oxidoreductase activity, acting on the CH-CH group of donors"/>
    <property type="evidence" value="ECO:0007669"/>
    <property type="project" value="InterPro"/>
</dbReference>
<evidence type="ECO:0000259" key="7">
    <source>
        <dbReference type="Pfam" id="PF02544"/>
    </source>
</evidence>
<dbReference type="PROSITE" id="PS50244">
    <property type="entry name" value="S5A_REDUCTASE"/>
    <property type="match status" value="1"/>
</dbReference>
<evidence type="ECO:0000313" key="8">
    <source>
        <dbReference type="EMBL" id="RXI05078.1"/>
    </source>
</evidence>
<feature type="transmembrane region" description="Helical" evidence="6">
    <location>
        <begin position="12"/>
        <end position="32"/>
    </location>
</feature>
<comment type="similarity">
    <text evidence="2">Belongs to the steroid 5-alpha reductase family.</text>
</comment>
<evidence type="ECO:0000256" key="1">
    <source>
        <dbReference type="ARBA" id="ARBA00004141"/>
    </source>
</evidence>
<dbReference type="GO" id="GO:0006629">
    <property type="term" value="P:lipid metabolic process"/>
    <property type="evidence" value="ECO:0007669"/>
    <property type="project" value="InterPro"/>
</dbReference>
<proteinExistence type="inferred from homology"/>
<dbReference type="Gene3D" id="1.20.120.1630">
    <property type="match status" value="1"/>
</dbReference>
<name>A0A498KC29_MALDO</name>
<protein>
    <recommendedName>
        <fullName evidence="7">3-oxo-5-alpha-steroid 4-dehydrogenase C-terminal domain-containing protein</fullName>
    </recommendedName>
</protein>
<feature type="transmembrane region" description="Helical" evidence="6">
    <location>
        <begin position="64"/>
        <end position="82"/>
    </location>
</feature>
<comment type="caution">
    <text evidence="8">The sequence shown here is derived from an EMBL/GenBank/DDBJ whole genome shotgun (WGS) entry which is preliminary data.</text>
</comment>
<dbReference type="AlphaFoldDB" id="A0A498KC29"/>
<dbReference type="GO" id="GO:0016020">
    <property type="term" value="C:membrane"/>
    <property type="evidence" value="ECO:0007669"/>
    <property type="project" value="UniProtKB-SubCell"/>
</dbReference>
<dbReference type="FunFam" id="1.20.120.1630:FF:000017">
    <property type="entry name" value="3-oxo-5-alpha-steroid 4-dehydrogenase family protein"/>
    <property type="match status" value="1"/>
</dbReference>
<accession>A0A498KC29</accession>
<feature type="transmembrane region" description="Helical" evidence="6">
    <location>
        <begin position="88"/>
        <end position="106"/>
    </location>
</feature>
<feature type="transmembrane region" description="Helical" evidence="6">
    <location>
        <begin position="221"/>
        <end position="240"/>
    </location>
</feature>
<dbReference type="OrthoDB" id="5788137at2759"/>
<dbReference type="InterPro" id="IPR039357">
    <property type="entry name" value="SRD5A/TECR"/>
</dbReference>
<keyword evidence="3 6" id="KW-0812">Transmembrane</keyword>
<dbReference type="SMR" id="A0A498KC29"/>
<dbReference type="PANTHER" id="PTHR10556:SF35">
    <property type="entry name" value="3-OXO-5-ALPHA-STEROID 4-DEHYDROGENASE FAMILY PROTEIN"/>
    <property type="match status" value="1"/>
</dbReference>
<organism evidence="8 9">
    <name type="scientific">Malus domestica</name>
    <name type="common">Apple</name>
    <name type="synonym">Pyrus malus</name>
    <dbReference type="NCBI Taxonomy" id="3750"/>
    <lineage>
        <taxon>Eukaryota</taxon>
        <taxon>Viridiplantae</taxon>
        <taxon>Streptophyta</taxon>
        <taxon>Embryophyta</taxon>
        <taxon>Tracheophyta</taxon>
        <taxon>Spermatophyta</taxon>
        <taxon>Magnoliopsida</taxon>
        <taxon>eudicotyledons</taxon>
        <taxon>Gunneridae</taxon>
        <taxon>Pentapetalae</taxon>
        <taxon>rosids</taxon>
        <taxon>fabids</taxon>
        <taxon>Rosales</taxon>
        <taxon>Rosaceae</taxon>
        <taxon>Amygdaloideae</taxon>
        <taxon>Maleae</taxon>
        <taxon>Malus</taxon>
    </lineage>
</organism>
<reference evidence="8 9" key="1">
    <citation type="submission" date="2018-10" db="EMBL/GenBank/DDBJ databases">
        <title>A high-quality apple genome assembly.</title>
        <authorList>
            <person name="Hu J."/>
        </authorList>
    </citation>
    <scope>NUCLEOTIDE SEQUENCE [LARGE SCALE GENOMIC DNA]</scope>
    <source>
        <strain evidence="9">cv. HFTH1</strain>
        <tissue evidence="8">Young leaf</tissue>
    </source>
</reference>
<dbReference type="Proteomes" id="UP000290289">
    <property type="component" value="Chromosome 2"/>
</dbReference>
<dbReference type="PANTHER" id="PTHR10556">
    <property type="entry name" value="3-OXO-5-ALPHA-STEROID 4-DEHYDROGENASE"/>
    <property type="match status" value="1"/>
</dbReference>
<gene>
    <name evidence="8" type="ORF">DVH24_006335</name>
</gene>
<dbReference type="EMBL" id="RDQH01000328">
    <property type="protein sequence ID" value="RXI05078.1"/>
    <property type="molecule type" value="Genomic_DNA"/>
</dbReference>
<evidence type="ECO:0000256" key="4">
    <source>
        <dbReference type="ARBA" id="ARBA00022989"/>
    </source>
</evidence>
<feature type="transmembrane region" description="Helical" evidence="6">
    <location>
        <begin position="193"/>
        <end position="215"/>
    </location>
</feature>
<feature type="domain" description="3-oxo-5-alpha-steroid 4-dehydrogenase C-terminal" evidence="7">
    <location>
        <begin position="155"/>
        <end position="264"/>
    </location>
</feature>